<organism evidence="3 4">
    <name type="scientific">Cellulosimicrobium funkei</name>
    <dbReference type="NCBI Taxonomy" id="264251"/>
    <lineage>
        <taxon>Bacteria</taxon>
        <taxon>Bacillati</taxon>
        <taxon>Actinomycetota</taxon>
        <taxon>Actinomycetes</taxon>
        <taxon>Micrococcales</taxon>
        <taxon>Promicromonosporaceae</taxon>
        <taxon>Cellulosimicrobium</taxon>
    </lineage>
</organism>
<evidence type="ECO:0000256" key="1">
    <source>
        <dbReference type="SAM" id="MobiDB-lite"/>
    </source>
</evidence>
<evidence type="ECO:0000256" key="2">
    <source>
        <dbReference type="SAM" id="Phobius"/>
    </source>
</evidence>
<sequence length="183" mass="18829">MGIVRSRRARSPGPAPDQGAGRVLGGHRTVARAAVVLALAALPLSAGAAWATWSASQTVSGAEVRSGSFGVETSWQTFPDLAGMFPGQSRDGVIAVHHTGDGTWRYRLAVAYDGVVRPTVAFYPGTTCTGTALAAGTLSPQTYARGATTQVCVRYTLPAGSPGSWQGQSAQVAVTVTLESRPS</sequence>
<keyword evidence="4" id="KW-1185">Reference proteome</keyword>
<proteinExistence type="predicted"/>
<comment type="caution">
    <text evidence="3">The sequence shown here is derived from an EMBL/GenBank/DDBJ whole genome shotgun (WGS) entry which is preliminary data.</text>
</comment>
<dbReference type="AlphaFoldDB" id="A0A0H2KMT6"/>
<feature type="transmembrane region" description="Helical" evidence="2">
    <location>
        <begin position="30"/>
        <end position="53"/>
    </location>
</feature>
<accession>A0A0H2KMT6</accession>
<protein>
    <submittedName>
        <fullName evidence="3">Uncharacterized protein</fullName>
    </submittedName>
</protein>
<feature type="region of interest" description="Disordered" evidence="1">
    <location>
        <begin position="1"/>
        <end position="23"/>
    </location>
</feature>
<keyword evidence="2" id="KW-1133">Transmembrane helix</keyword>
<dbReference type="Proteomes" id="UP000035265">
    <property type="component" value="Unassembled WGS sequence"/>
</dbReference>
<name>A0A0H2KMT6_9MICO</name>
<dbReference type="STRING" id="264251.FB00_18955"/>
<reference evidence="3 4" key="1">
    <citation type="submission" date="2014-05" db="EMBL/GenBank/DDBJ databases">
        <title>Cellulosimicrobium funkei U11 genome.</title>
        <authorList>
            <person name="Hu C."/>
            <person name="Gong Y."/>
            <person name="Wan W."/>
            <person name="Jiang M."/>
        </authorList>
    </citation>
    <scope>NUCLEOTIDE SEQUENCE [LARGE SCALE GENOMIC DNA]</scope>
    <source>
        <strain evidence="3 4">U11</strain>
    </source>
</reference>
<dbReference type="EMBL" id="JNBQ01000043">
    <property type="protein sequence ID" value="KLN33169.1"/>
    <property type="molecule type" value="Genomic_DNA"/>
</dbReference>
<evidence type="ECO:0000313" key="4">
    <source>
        <dbReference type="Proteomes" id="UP000035265"/>
    </source>
</evidence>
<feature type="compositionally biased region" description="Basic residues" evidence="1">
    <location>
        <begin position="1"/>
        <end position="10"/>
    </location>
</feature>
<evidence type="ECO:0000313" key="3">
    <source>
        <dbReference type="EMBL" id="KLN33169.1"/>
    </source>
</evidence>
<keyword evidence="2" id="KW-0812">Transmembrane</keyword>
<dbReference type="PATRIC" id="fig|264251.5.peg.3844"/>
<dbReference type="RefSeq" id="WP_047234401.1">
    <property type="nucleotide sequence ID" value="NZ_JNBQ01000043.1"/>
</dbReference>
<gene>
    <name evidence="3" type="ORF">FB00_18955</name>
</gene>
<keyword evidence="2" id="KW-0472">Membrane</keyword>